<sequence length="632" mass="71300">MVYCGKPSRGCQNCKTRRIKCDEGRPCCGQCIKSKRECPGYPDEFDLIFRNETAAVKKRAQRAASTSSSKGEFQKPRRDSASPLEAATVWQDSPTRNSPKADRLEWTNKTSSTLARYNESQTTILNFEWQNPLESKVFNFSHPESAPAVLPATARSQKPSSRDVLSSPRCMDTPGTRMNFAITFFFRHLVQMPRSKDSVRGCLEVLGPMYMKARADSILHQATHAMALACLSNGKRSPLIRMEARKLYAKALRDTGEALQDPAQARSDELLMSILLFSMYETITSTDTSRMLWTRHINGAVALVKLRGEQMLSNPVSLHLFQTVRSNMLTSTIQQQRTVEDFPSPKGWHCDEDMDINAANRLTLICINLPNIKYYAQNLLTKEKNANTVKEMMKLIQVAKEVDSALEHWALTLSDQWEPRVKMTVPEEPEDVTTAQFWKGPVYVYADLSMASVWNDYRISRIFCQSVILGCVAALPSHLRSAQIQRILDLAVRITQQMVDDFCATVPYLFGLSSEFEANKVGILDQLALRATGAYYAAWPLWVTNKIPTVPEKQRQWLLSKFLLIGKTWGLTEEQMLNMAQRQAMTAGPQFSYEEYGELKRSNVSPRPCGAEYVHALSPMGTSFVGNGGRYA</sequence>
<dbReference type="OrthoDB" id="4491390at2759"/>
<evidence type="ECO:0000313" key="5">
    <source>
        <dbReference type="Proteomes" id="UP000053259"/>
    </source>
</evidence>
<dbReference type="PROSITE" id="PS50048">
    <property type="entry name" value="ZN2_CY6_FUNGAL_2"/>
    <property type="match status" value="1"/>
</dbReference>
<dbReference type="RefSeq" id="XP_016215392.1">
    <property type="nucleotide sequence ID" value="XM_016356599.1"/>
</dbReference>
<dbReference type="InterPro" id="IPR053175">
    <property type="entry name" value="DHMBA_Reg_Transcription_Factor"/>
</dbReference>
<keyword evidence="5" id="KW-1185">Reference proteome</keyword>
<evidence type="ECO:0000256" key="2">
    <source>
        <dbReference type="SAM" id="MobiDB-lite"/>
    </source>
</evidence>
<dbReference type="SMART" id="SM00066">
    <property type="entry name" value="GAL4"/>
    <property type="match status" value="1"/>
</dbReference>
<accession>A0A0D2AEZ6</accession>
<dbReference type="AlphaFoldDB" id="A0A0D2AEZ6"/>
<organism evidence="4 5">
    <name type="scientific">Verruconis gallopava</name>
    <dbReference type="NCBI Taxonomy" id="253628"/>
    <lineage>
        <taxon>Eukaryota</taxon>
        <taxon>Fungi</taxon>
        <taxon>Dikarya</taxon>
        <taxon>Ascomycota</taxon>
        <taxon>Pezizomycotina</taxon>
        <taxon>Dothideomycetes</taxon>
        <taxon>Pleosporomycetidae</taxon>
        <taxon>Venturiales</taxon>
        <taxon>Sympoventuriaceae</taxon>
        <taxon>Verruconis</taxon>
    </lineage>
</organism>
<gene>
    <name evidence="4" type="ORF">PV09_03404</name>
</gene>
<dbReference type="CDD" id="cd00067">
    <property type="entry name" value="GAL4"/>
    <property type="match status" value="1"/>
</dbReference>
<name>A0A0D2AEZ6_9PEZI</name>
<dbReference type="SUPFAM" id="SSF57701">
    <property type="entry name" value="Zn2/Cys6 DNA-binding domain"/>
    <property type="match status" value="1"/>
</dbReference>
<dbReference type="PROSITE" id="PS00463">
    <property type="entry name" value="ZN2_CY6_FUNGAL_1"/>
    <property type="match status" value="1"/>
</dbReference>
<dbReference type="InterPro" id="IPR021858">
    <property type="entry name" value="Fun_TF"/>
</dbReference>
<dbReference type="InterPro" id="IPR001138">
    <property type="entry name" value="Zn2Cys6_DnaBD"/>
</dbReference>
<dbReference type="InParanoid" id="A0A0D2AEZ6"/>
<dbReference type="PANTHER" id="PTHR38791">
    <property type="entry name" value="ZN(II)2CYS6 TRANSCRIPTION FACTOR (EUROFUNG)-RELATED-RELATED"/>
    <property type="match status" value="1"/>
</dbReference>
<feature type="region of interest" description="Disordered" evidence="2">
    <location>
        <begin position="149"/>
        <end position="168"/>
    </location>
</feature>
<dbReference type="Pfam" id="PF00172">
    <property type="entry name" value="Zn_clus"/>
    <property type="match status" value="1"/>
</dbReference>
<dbReference type="HOGENOM" id="CLU_013866_5_1_1"/>
<dbReference type="VEuPathDB" id="FungiDB:PV09_03404"/>
<dbReference type="Pfam" id="PF11951">
    <property type="entry name" value="Fungal_trans_2"/>
    <property type="match status" value="1"/>
</dbReference>
<evidence type="ECO:0000313" key="4">
    <source>
        <dbReference type="EMBL" id="KIW05523.1"/>
    </source>
</evidence>
<dbReference type="EMBL" id="KN847537">
    <property type="protein sequence ID" value="KIW05523.1"/>
    <property type="molecule type" value="Genomic_DNA"/>
</dbReference>
<dbReference type="GO" id="GO:0008270">
    <property type="term" value="F:zinc ion binding"/>
    <property type="evidence" value="ECO:0007669"/>
    <property type="project" value="InterPro"/>
</dbReference>
<keyword evidence="1" id="KW-0539">Nucleus</keyword>
<dbReference type="GeneID" id="27311377"/>
<dbReference type="STRING" id="253628.A0A0D2AEZ6"/>
<evidence type="ECO:0000259" key="3">
    <source>
        <dbReference type="PROSITE" id="PS50048"/>
    </source>
</evidence>
<dbReference type="Proteomes" id="UP000053259">
    <property type="component" value="Unassembled WGS sequence"/>
</dbReference>
<reference evidence="4 5" key="1">
    <citation type="submission" date="2015-01" db="EMBL/GenBank/DDBJ databases">
        <title>The Genome Sequence of Ochroconis gallopava CBS43764.</title>
        <authorList>
            <consortium name="The Broad Institute Genomics Platform"/>
            <person name="Cuomo C."/>
            <person name="de Hoog S."/>
            <person name="Gorbushina A."/>
            <person name="Stielow B."/>
            <person name="Teixiera M."/>
            <person name="Abouelleil A."/>
            <person name="Chapman S.B."/>
            <person name="Priest M."/>
            <person name="Young S.K."/>
            <person name="Wortman J."/>
            <person name="Nusbaum C."/>
            <person name="Birren B."/>
        </authorList>
    </citation>
    <scope>NUCLEOTIDE SEQUENCE [LARGE SCALE GENOMIC DNA]</scope>
    <source>
        <strain evidence="4 5">CBS 43764</strain>
    </source>
</reference>
<dbReference type="Gene3D" id="4.10.240.10">
    <property type="entry name" value="Zn(2)-C6 fungal-type DNA-binding domain"/>
    <property type="match status" value="1"/>
</dbReference>
<dbReference type="PANTHER" id="PTHR38791:SF13">
    <property type="entry name" value="ZN(2)-C6 FUNGAL-TYPE DOMAIN-CONTAINING PROTEIN"/>
    <property type="match status" value="1"/>
</dbReference>
<proteinExistence type="predicted"/>
<feature type="region of interest" description="Disordered" evidence="2">
    <location>
        <begin position="60"/>
        <end position="103"/>
    </location>
</feature>
<dbReference type="InterPro" id="IPR036864">
    <property type="entry name" value="Zn2-C6_fun-type_DNA-bd_sf"/>
</dbReference>
<dbReference type="GO" id="GO:0000981">
    <property type="term" value="F:DNA-binding transcription factor activity, RNA polymerase II-specific"/>
    <property type="evidence" value="ECO:0007669"/>
    <property type="project" value="InterPro"/>
</dbReference>
<feature type="domain" description="Zn(2)-C6 fungal-type" evidence="3">
    <location>
        <begin position="10"/>
        <end position="38"/>
    </location>
</feature>
<protein>
    <recommendedName>
        <fullName evidence="3">Zn(2)-C6 fungal-type domain-containing protein</fullName>
    </recommendedName>
</protein>
<evidence type="ECO:0000256" key="1">
    <source>
        <dbReference type="ARBA" id="ARBA00023242"/>
    </source>
</evidence>